<dbReference type="OrthoDB" id="6762463at2759"/>
<gene>
    <name evidence="14" type="ORF">AFUS01_LOCUS39678</name>
</gene>
<protein>
    <recommendedName>
        <fullName evidence="13">Ionotropic glutamate receptor L-glutamate and glycine-binding domain-containing protein</fullName>
    </recommendedName>
</protein>
<dbReference type="EMBL" id="CAJVCH010553182">
    <property type="protein sequence ID" value="CAG7829835.1"/>
    <property type="molecule type" value="Genomic_DNA"/>
</dbReference>
<keyword evidence="5 12" id="KW-1133">Transmembrane helix</keyword>
<keyword evidence="8" id="KW-0675">Receptor</keyword>
<evidence type="ECO:0000256" key="5">
    <source>
        <dbReference type="ARBA" id="ARBA00022989"/>
    </source>
</evidence>
<feature type="domain" description="Ionotropic glutamate receptor L-glutamate and glycine-binding" evidence="13">
    <location>
        <begin position="121"/>
        <end position="207"/>
    </location>
</feature>
<evidence type="ECO:0000256" key="1">
    <source>
        <dbReference type="ARBA" id="ARBA00004651"/>
    </source>
</evidence>
<dbReference type="InterPro" id="IPR052192">
    <property type="entry name" value="Insect_Ionotropic_Sensory_Rcpt"/>
</dbReference>
<evidence type="ECO:0000256" key="7">
    <source>
        <dbReference type="ARBA" id="ARBA00023136"/>
    </source>
</evidence>
<reference evidence="14" key="1">
    <citation type="submission" date="2021-06" db="EMBL/GenBank/DDBJ databases">
        <authorList>
            <person name="Hodson N. C."/>
            <person name="Mongue J. A."/>
            <person name="Jaron S. K."/>
        </authorList>
    </citation>
    <scope>NUCLEOTIDE SEQUENCE</scope>
</reference>
<evidence type="ECO:0000313" key="14">
    <source>
        <dbReference type="EMBL" id="CAG7829835.1"/>
    </source>
</evidence>
<feature type="transmembrane region" description="Helical" evidence="12">
    <location>
        <begin position="496"/>
        <end position="517"/>
    </location>
</feature>
<dbReference type="Pfam" id="PF10613">
    <property type="entry name" value="Lig_chan-Glu_bd"/>
    <property type="match status" value="1"/>
</dbReference>
<keyword evidence="6" id="KW-0406">Ion transport</keyword>
<evidence type="ECO:0000256" key="4">
    <source>
        <dbReference type="ARBA" id="ARBA00022692"/>
    </source>
</evidence>
<organism evidence="14 15">
    <name type="scientific">Allacma fusca</name>
    <dbReference type="NCBI Taxonomy" id="39272"/>
    <lineage>
        <taxon>Eukaryota</taxon>
        <taxon>Metazoa</taxon>
        <taxon>Ecdysozoa</taxon>
        <taxon>Arthropoda</taxon>
        <taxon>Hexapoda</taxon>
        <taxon>Collembola</taxon>
        <taxon>Symphypleona</taxon>
        <taxon>Sminthuridae</taxon>
        <taxon>Allacma</taxon>
    </lineage>
</organism>
<evidence type="ECO:0000256" key="3">
    <source>
        <dbReference type="ARBA" id="ARBA00022475"/>
    </source>
</evidence>
<dbReference type="GO" id="GO:0005886">
    <property type="term" value="C:plasma membrane"/>
    <property type="evidence" value="ECO:0007669"/>
    <property type="project" value="UniProtKB-SubCell"/>
</dbReference>
<sequence length="521" mass="59417">MDNSLSKMFNAYSHILLKDLKSLSRGDEDHYLFLTESTSLAEKILFWPKSMELKYKIVMFLDKSGQIQLQTLCFYCKEGQAEVKNLRTESIQIKKDLFPDFANQGNGRALRASCQTRVFFIFEIKKTNDEWKFQRGYAWSLLATILHKFNFTYVAFPANRGGGSGTLKNGEWDGAVRDILDNVADISVAVTTGVNRFEVITGTKPMAFEYLNFMLGEPKKIFLWGAIWRPLNPEVWFWVFVTTVSLSITLKTTLKFSHLSSGSHGHFHIFENVVIILLEQNVKLPPQIISELLCAMWLCAGLVLCTAYKSKLVGLMTFPAQQKQPQSYAELAQSDFSWGLEGASVGSSAHNFFLNSPSPLFKKIYQKMEFEPIANNCIMRAMTTNFACLTFNGQAEYIIYRNYTTGYGKPPLKLSPDSAAPAMPGIAMRKRSIYRTNFDRVVDSSMEMGIIKKWKWMDFAQERRKHFLWEKSNQIHAKLIDPGPPALVLKHLLGPYITLAVGYFLGGFTLGLEYFLLTRFR</sequence>
<proteinExistence type="predicted"/>
<evidence type="ECO:0000256" key="9">
    <source>
        <dbReference type="ARBA" id="ARBA00023180"/>
    </source>
</evidence>
<dbReference type="PANTHER" id="PTHR42643">
    <property type="entry name" value="IONOTROPIC RECEPTOR 20A-RELATED"/>
    <property type="match status" value="1"/>
</dbReference>
<dbReference type="Proteomes" id="UP000708208">
    <property type="component" value="Unassembled WGS sequence"/>
</dbReference>
<dbReference type="PANTHER" id="PTHR42643:SF24">
    <property type="entry name" value="IONOTROPIC RECEPTOR 60A"/>
    <property type="match status" value="1"/>
</dbReference>
<keyword evidence="3" id="KW-1003">Cell membrane</keyword>
<name>A0A8J2LW99_9HEXA</name>
<evidence type="ECO:0000256" key="10">
    <source>
        <dbReference type="ARBA" id="ARBA00023286"/>
    </source>
</evidence>
<keyword evidence="15" id="KW-1185">Reference proteome</keyword>
<evidence type="ECO:0000256" key="8">
    <source>
        <dbReference type="ARBA" id="ARBA00023170"/>
    </source>
</evidence>
<comment type="caution">
    <text evidence="14">The sequence shown here is derived from an EMBL/GenBank/DDBJ whole genome shotgun (WGS) entry which is preliminary data.</text>
</comment>
<dbReference type="GO" id="GO:0015276">
    <property type="term" value="F:ligand-gated monoatomic ion channel activity"/>
    <property type="evidence" value="ECO:0007669"/>
    <property type="project" value="InterPro"/>
</dbReference>
<evidence type="ECO:0000256" key="6">
    <source>
        <dbReference type="ARBA" id="ARBA00023065"/>
    </source>
</evidence>
<comment type="subcellular location">
    <subcellularLocation>
        <location evidence="1">Cell membrane</location>
        <topology evidence="1">Multi-pass membrane protein</topology>
    </subcellularLocation>
</comment>
<dbReference type="InterPro" id="IPR019594">
    <property type="entry name" value="Glu/Gly-bd"/>
</dbReference>
<dbReference type="AlphaFoldDB" id="A0A8J2LW99"/>
<evidence type="ECO:0000259" key="13">
    <source>
        <dbReference type="Pfam" id="PF10613"/>
    </source>
</evidence>
<evidence type="ECO:0000256" key="12">
    <source>
        <dbReference type="SAM" id="Phobius"/>
    </source>
</evidence>
<evidence type="ECO:0000256" key="11">
    <source>
        <dbReference type="ARBA" id="ARBA00023303"/>
    </source>
</evidence>
<accession>A0A8J2LW99</accession>
<evidence type="ECO:0000256" key="2">
    <source>
        <dbReference type="ARBA" id="ARBA00022448"/>
    </source>
</evidence>
<keyword evidence="10" id="KW-1071">Ligand-gated ion channel</keyword>
<evidence type="ECO:0000313" key="15">
    <source>
        <dbReference type="Proteomes" id="UP000708208"/>
    </source>
</evidence>
<keyword evidence="4 12" id="KW-0812">Transmembrane</keyword>
<keyword evidence="9" id="KW-0325">Glycoprotein</keyword>
<keyword evidence="11" id="KW-0407">Ion channel</keyword>
<keyword evidence="2" id="KW-0813">Transport</keyword>
<keyword evidence="7 12" id="KW-0472">Membrane</keyword>